<evidence type="ECO:0008006" key="10">
    <source>
        <dbReference type="Google" id="ProtNLM"/>
    </source>
</evidence>
<evidence type="ECO:0000256" key="4">
    <source>
        <dbReference type="PROSITE-ProRule" id="PRU00453"/>
    </source>
</evidence>
<dbReference type="GO" id="GO:0000492">
    <property type="term" value="P:box C/D snoRNP assembly"/>
    <property type="evidence" value="ECO:0007669"/>
    <property type="project" value="TreeGrafter"/>
</dbReference>
<dbReference type="HOGENOM" id="CLU_063513_2_1_1"/>
<dbReference type="CDD" id="cd23024">
    <property type="entry name" value="zf-HIT_ZNHIT2-3"/>
    <property type="match status" value="1"/>
</dbReference>
<dbReference type="OrthoDB" id="18412at2759"/>
<dbReference type="OMA" id="EAWNHDI"/>
<gene>
    <name evidence="8" type="ORF">SEPMUDRAFT_33198</name>
</gene>
<dbReference type="InterPro" id="IPR051639">
    <property type="entry name" value="BCD1"/>
</dbReference>
<keyword evidence="9" id="KW-1185">Reference proteome</keyword>
<dbReference type="GO" id="GO:0000463">
    <property type="term" value="P:maturation of LSU-rRNA from tricistronic rRNA transcript (SSU-rRNA, 5.8S rRNA, LSU-rRNA)"/>
    <property type="evidence" value="ECO:0007669"/>
    <property type="project" value="TreeGrafter"/>
</dbReference>
<evidence type="ECO:0000256" key="1">
    <source>
        <dbReference type="ARBA" id="ARBA00022723"/>
    </source>
</evidence>
<evidence type="ECO:0000256" key="3">
    <source>
        <dbReference type="ARBA" id="ARBA00022833"/>
    </source>
</evidence>
<dbReference type="GO" id="GO:0005634">
    <property type="term" value="C:nucleus"/>
    <property type="evidence" value="ECO:0007669"/>
    <property type="project" value="TreeGrafter"/>
</dbReference>
<reference evidence="8 9" key="1">
    <citation type="journal article" date="2012" name="PLoS Pathog.">
        <title>Diverse lifestyles and strategies of plant pathogenesis encoded in the genomes of eighteen Dothideomycetes fungi.</title>
        <authorList>
            <person name="Ohm R.A."/>
            <person name="Feau N."/>
            <person name="Henrissat B."/>
            <person name="Schoch C.L."/>
            <person name="Horwitz B.A."/>
            <person name="Barry K.W."/>
            <person name="Condon B.J."/>
            <person name="Copeland A.C."/>
            <person name="Dhillon B."/>
            <person name="Glaser F."/>
            <person name="Hesse C.N."/>
            <person name="Kosti I."/>
            <person name="LaButti K."/>
            <person name="Lindquist E.A."/>
            <person name="Lucas S."/>
            <person name="Salamov A.A."/>
            <person name="Bradshaw R.E."/>
            <person name="Ciuffetti L."/>
            <person name="Hamelin R.C."/>
            <person name="Kema G.H.J."/>
            <person name="Lawrence C."/>
            <person name="Scott J.A."/>
            <person name="Spatafora J.W."/>
            <person name="Turgeon B.G."/>
            <person name="de Wit P.J.G.M."/>
            <person name="Zhong S."/>
            <person name="Goodwin S.B."/>
            <person name="Grigoriev I.V."/>
        </authorList>
    </citation>
    <scope>NUCLEOTIDE SEQUENCE [LARGE SCALE GENOMIC DNA]</scope>
    <source>
        <strain evidence="8 9">SO2202</strain>
    </source>
</reference>
<dbReference type="GO" id="GO:0048254">
    <property type="term" value="P:snoRNA localization"/>
    <property type="evidence" value="ECO:0007669"/>
    <property type="project" value="TreeGrafter"/>
</dbReference>
<feature type="domain" description="HIT-type" evidence="7">
    <location>
        <begin position="5"/>
        <end position="41"/>
    </location>
</feature>
<organism evidence="8 9">
    <name type="scientific">Sphaerulina musiva (strain SO2202)</name>
    <name type="common">Poplar stem canker fungus</name>
    <name type="synonym">Septoria musiva</name>
    <dbReference type="NCBI Taxonomy" id="692275"/>
    <lineage>
        <taxon>Eukaryota</taxon>
        <taxon>Fungi</taxon>
        <taxon>Dikarya</taxon>
        <taxon>Ascomycota</taxon>
        <taxon>Pezizomycotina</taxon>
        <taxon>Dothideomycetes</taxon>
        <taxon>Dothideomycetidae</taxon>
        <taxon>Mycosphaerellales</taxon>
        <taxon>Mycosphaerellaceae</taxon>
        <taxon>Sphaerulina</taxon>
    </lineage>
</organism>
<dbReference type="PROSITE" id="PS00028">
    <property type="entry name" value="ZINC_FINGER_C2H2_1"/>
    <property type="match status" value="1"/>
</dbReference>
<dbReference type="PROSITE" id="PS50157">
    <property type="entry name" value="ZINC_FINGER_C2H2_2"/>
    <property type="match status" value="1"/>
</dbReference>
<evidence type="ECO:0000259" key="6">
    <source>
        <dbReference type="PROSITE" id="PS50157"/>
    </source>
</evidence>
<feature type="domain" description="C2H2-type" evidence="6">
    <location>
        <begin position="15"/>
        <end position="42"/>
    </location>
</feature>
<feature type="region of interest" description="Disordered" evidence="5">
    <location>
        <begin position="36"/>
        <end position="64"/>
    </location>
</feature>
<dbReference type="eggNOG" id="ENOG502SF86">
    <property type="taxonomic scope" value="Eukaryota"/>
</dbReference>
<dbReference type="PANTHER" id="PTHR13483">
    <property type="entry name" value="BOX C_D SNORNA PROTEIN 1-RELATED"/>
    <property type="match status" value="1"/>
</dbReference>
<protein>
    <recommendedName>
        <fullName evidence="10">HIT-type domain-containing protein</fullName>
    </recommendedName>
</protein>
<evidence type="ECO:0000259" key="7">
    <source>
        <dbReference type="PROSITE" id="PS51083"/>
    </source>
</evidence>
<keyword evidence="3" id="KW-0862">Zinc</keyword>
<evidence type="ECO:0000256" key="2">
    <source>
        <dbReference type="ARBA" id="ARBA00022771"/>
    </source>
</evidence>
<dbReference type="EMBL" id="KB456260">
    <property type="protein sequence ID" value="EMF17110.1"/>
    <property type="molecule type" value="Genomic_DNA"/>
</dbReference>
<dbReference type="Pfam" id="PF04438">
    <property type="entry name" value="zf-HIT"/>
    <property type="match status" value="1"/>
</dbReference>
<dbReference type="InterPro" id="IPR007529">
    <property type="entry name" value="Znf_HIT"/>
</dbReference>
<dbReference type="SUPFAM" id="SSF144232">
    <property type="entry name" value="HIT/MYND zinc finger-like"/>
    <property type="match status" value="1"/>
</dbReference>
<evidence type="ECO:0000256" key="5">
    <source>
        <dbReference type="SAM" id="MobiDB-lite"/>
    </source>
</evidence>
<keyword evidence="1" id="KW-0479">Metal-binding</keyword>
<dbReference type="Proteomes" id="UP000016931">
    <property type="component" value="Unassembled WGS sequence"/>
</dbReference>
<name>N1QIT4_SPHMS</name>
<proteinExistence type="predicted"/>
<dbReference type="STRING" id="692275.N1QIT4"/>
<evidence type="ECO:0000313" key="8">
    <source>
        <dbReference type="EMBL" id="EMF17110.1"/>
    </source>
</evidence>
<dbReference type="PANTHER" id="PTHR13483:SF11">
    <property type="entry name" value="ZINC FINGER HIT DOMAIN-CONTAINING PROTEIN 3"/>
    <property type="match status" value="1"/>
</dbReference>
<dbReference type="RefSeq" id="XP_016765231.1">
    <property type="nucleotide sequence ID" value="XM_016908532.1"/>
</dbReference>
<dbReference type="PROSITE" id="PS51083">
    <property type="entry name" value="ZF_HIT"/>
    <property type="match status" value="1"/>
</dbReference>
<feature type="region of interest" description="Disordered" evidence="5">
    <location>
        <begin position="130"/>
        <end position="165"/>
    </location>
</feature>
<sequence>MSAICGVCHENPSKYRCPKCDLRFCSVPCSKVHKTSHEEDTPVQVVPSADTASQPGQSAEKPGQLFPARHNESAQTTVNSQSGFEGFENDAELKRLLSRFPHLKYELQLVYGVTIEPGPDDAHTWAKQKWLDDGNAQPRSKGSRSRGGRGRGGFKCGGHRGGHGDMAGELPVVEDRLHGPWTQAKGDKQGTGYIRKLQEVSHPELSEGMLEFVRLCAMRFG</sequence>
<dbReference type="InterPro" id="IPR013087">
    <property type="entry name" value="Znf_C2H2_type"/>
</dbReference>
<dbReference type="Gene3D" id="3.30.60.190">
    <property type="match status" value="1"/>
</dbReference>
<dbReference type="AlphaFoldDB" id="N1QIT4"/>
<evidence type="ECO:0000313" key="9">
    <source>
        <dbReference type="Proteomes" id="UP000016931"/>
    </source>
</evidence>
<keyword evidence="2 4" id="KW-0863">Zinc-finger</keyword>
<accession>N1QIT4</accession>
<dbReference type="GO" id="GO:0008270">
    <property type="term" value="F:zinc ion binding"/>
    <property type="evidence" value="ECO:0007669"/>
    <property type="project" value="UniProtKB-UniRule"/>
</dbReference>
<dbReference type="GO" id="GO:0070761">
    <property type="term" value="C:pre-snoRNP complex"/>
    <property type="evidence" value="ECO:0007669"/>
    <property type="project" value="TreeGrafter"/>
</dbReference>
<dbReference type="GeneID" id="27905669"/>